<proteinExistence type="predicted"/>
<dbReference type="InterPro" id="IPR046347">
    <property type="entry name" value="bZIP_sf"/>
</dbReference>
<name>A0A914X8H5_9BILA</name>
<feature type="region of interest" description="Disordered" evidence="1">
    <location>
        <begin position="162"/>
        <end position="193"/>
    </location>
</feature>
<dbReference type="PROSITE" id="PS00036">
    <property type="entry name" value="BZIP_BASIC"/>
    <property type="match status" value="1"/>
</dbReference>
<dbReference type="WBParaSite" id="PSAMB.scaffold683size57166.g8226.t1">
    <property type="protein sequence ID" value="PSAMB.scaffold683size57166.g8226.t1"/>
    <property type="gene ID" value="PSAMB.scaffold683size57166.g8226"/>
</dbReference>
<dbReference type="PROSITE" id="PS50217">
    <property type="entry name" value="BZIP"/>
    <property type="match status" value="1"/>
</dbReference>
<evidence type="ECO:0000313" key="3">
    <source>
        <dbReference type="Proteomes" id="UP000887566"/>
    </source>
</evidence>
<feature type="compositionally biased region" description="Polar residues" evidence="1">
    <location>
        <begin position="176"/>
        <end position="193"/>
    </location>
</feature>
<evidence type="ECO:0000256" key="1">
    <source>
        <dbReference type="SAM" id="MobiDB-lite"/>
    </source>
</evidence>
<sequence>MASSIDRRVACGPRSYKITVQKRDISTNIVKNQNDINLNSTSILRSSVFCGTLLRTPSSPSIVSYETAKFSNKVKAEPVASPTTCLFDSLTLAAQQVPSPPHSALTDTVVDAIKMDAPDWSPLPADLFEVDPFPESTASVNFFDEQPAVFSGRHDQDRVQLDTPQPLFNDAPQPWSYPSVSSDVQQQQNETTPTSISILNLDSLTGEELNRLIAETETNSVDDQAVFAEQHVQQQQPVENGPSVDPLLDHDYVESDDQILAEFLDTTKGFFQGNSLDSQIVMGGETVSNEDVPSFMNSTIDLEPWIEQLPNDEDQIYDEEAESMAMSNASAEEMVDSPSTSRSSSVVQRAGPYTGAYRDRRDRNNEASRKSRAKRNARFNQMKEELDELTSRNKHLHADVARLEDIKNEWKERLLQMMSSR</sequence>
<dbReference type="Pfam" id="PF07716">
    <property type="entry name" value="bZIP_2"/>
    <property type="match status" value="1"/>
</dbReference>
<dbReference type="InterPro" id="IPR004827">
    <property type="entry name" value="bZIP"/>
</dbReference>
<protein>
    <submittedName>
        <fullName evidence="4">BZIP domain-containing protein</fullName>
    </submittedName>
</protein>
<organism evidence="3 4">
    <name type="scientific">Plectus sambesii</name>
    <dbReference type="NCBI Taxonomy" id="2011161"/>
    <lineage>
        <taxon>Eukaryota</taxon>
        <taxon>Metazoa</taxon>
        <taxon>Ecdysozoa</taxon>
        <taxon>Nematoda</taxon>
        <taxon>Chromadorea</taxon>
        <taxon>Plectida</taxon>
        <taxon>Plectina</taxon>
        <taxon>Plectoidea</taxon>
        <taxon>Plectidae</taxon>
        <taxon>Plectus</taxon>
    </lineage>
</organism>
<accession>A0A914X8H5</accession>
<evidence type="ECO:0000313" key="4">
    <source>
        <dbReference type="WBParaSite" id="PSAMB.scaffold683size57166.g8226.t1"/>
    </source>
</evidence>
<dbReference type="SUPFAM" id="SSF57959">
    <property type="entry name" value="Leucine zipper domain"/>
    <property type="match status" value="1"/>
</dbReference>
<evidence type="ECO:0000259" key="2">
    <source>
        <dbReference type="PROSITE" id="PS50217"/>
    </source>
</evidence>
<feature type="compositionally biased region" description="Basic and acidic residues" evidence="1">
    <location>
        <begin position="357"/>
        <end position="369"/>
    </location>
</feature>
<dbReference type="AlphaFoldDB" id="A0A914X8H5"/>
<dbReference type="Gene3D" id="1.20.5.170">
    <property type="match status" value="1"/>
</dbReference>
<dbReference type="Proteomes" id="UP000887566">
    <property type="component" value="Unplaced"/>
</dbReference>
<keyword evidence="3" id="KW-1185">Reference proteome</keyword>
<feature type="compositionally biased region" description="Low complexity" evidence="1">
    <location>
        <begin position="323"/>
        <end position="345"/>
    </location>
</feature>
<feature type="domain" description="BZIP" evidence="2">
    <location>
        <begin position="357"/>
        <end position="417"/>
    </location>
</feature>
<reference evidence="4" key="1">
    <citation type="submission" date="2022-11" db="UniProtKB">
        <authorList>
            <consortium name="WormBaseParasite"/>
        </authorList>
    </citation>
    <scope>IDENTIFICATION</scope>
</reference>
<dbReference type="GO" id="GO:0003700">
    <property type="term" value="F:DNA-binding transcription factor activity"/>
    <property type="evidence" value="ECO:0007669"/>
    <property type="project" value="InterPro"/>
</dbReference>
<feature type="region of interest" description="Disordered" evidence="1">
    <location>
        <begin position="323"/>
        <end position="378"/>
    </location>
</feature>
<dbReference type="CDD" id="cd14813">
    <property type="entry name" value="bZIP_BmCbz-like"/>
    <property type="match status" value="1"/>
</dbReference>